<reference evidence="1" key="1">
    <citation type="submission" date="2022-03" db="EMBL/GenBank/DDBJ databases">
        <title>Genomic analyses of argali, domestic sheep and their hybrids provide insights into chromosomal evolution, heterosis and genetic basis of agronomic traits.</title>
        <authorList>
            <person name="Li M."/>
        </authorList>
    </citation>
    <scope>NUCLEOTIDE SEQUENCE</scope>
    <source>
        <strain evidence="1">CAU-MHL-2022a</strain>
        <tissue evidence="1">Skin</tissue>
    </source>
</reference>
<comment type="caution">
    <text evidence="1">The sequence shown here is derived from an EMBL/GenBank/DDBJ whole genome shotgun (WGS) entry which is preliminary data.</text>
</comment>
<evidence type="ECO:0000313" key="2">
    <source>
        <dbReference type="Proteomes" id="UP001214576"/>
    </source>
</evidence>
<protein>
    <submittedName>
        <fullName evidence="1">Uncharacterized protein</fullName>
    </submittedName>
</protein>
<dbReference type="Proteomes" id="UP001214576">
    <property type="component" value="Unassembled WGS sequence"/>
</dbReference>
<sequence>MVPLGSYKRALCRPDPVETALPARHLCSACIGSSLACRGHVGHLVIGSCALFPSESERNAIDVFLISLKQSLSLDFSPSLKRTSEFMQRMTGFDRTVRASIWALQLGFIVLSKRAWWEQAVKDATKLIGTGVLRRKLPECKEGESMASPDTCVFLVPLSPTS</sequence>
<proteinExistence type="predicted"/>
<dbReference type="AlphaFoldDB" id="A0AAD4TWR1"/>
<keyword evidence="2" id="KW-1185">Reference proteome</keyword>
<organism evidence="1 2">
    <name type="scientific">Ovis ammon polii</name>
    <dbReference type="NCBI Taxonomy" id="230172"/>
    <lineage>
        <taxon>Eukaryota</taxon>
        <taxon>Metazoa</taxon>
        <taxon>Chordata</taxon>
        <taxon>Craniata</taxon>
        <taxon>Vertebrata</taxon>
        <taxon>Euteleostomi</taxon>
        <taxon>Mammalia</taxon>
        <taxon>Eutheria</taxon>
        <taxon>Laurasiatheria</taxon>
        <taxon>Artiodactyla</taxon>
        <taxon>Ruminantia</taxon>
        <taxon>Pecora</taxon>
        <taxon>Bovidae</taxon>
        <taxon>Caprinae</taxon>
        <taxon>Ovis</taxon>
    </lineage>
</organism>
<accession>A0AAD4TWR1</accession>
<name>A0AAD4TWR1_OVIAM</name>
<dbReference type="EMBL" id="JAKZEL010000017">
    <property type="protein sequence ID" value="KAI4535953.1"/>
    <property type="molecule type" value="Genomic_DNA"/>
</dbReference>
<evidence type="ECO:0000313" key="1">
    <source>
        <dbReference type="EMBL" id="KAI4535953.1"/>
    </source>
</evidence>
<gene>
    <name evidence="1" type="ORF">MG293_014280</name>
</gene>